<dbReference type="AlphaFoldDB" id="B2TLF7"/>
<feature type="transmembrane region" description="Helical" evidence="1">
    <location>
        <begin position="90"/>
        <end position="109"/>
    </location>
</feature>
<dbReference type="KEGG" id="cbk:CLL_A2054"/>
<name>B2TLF7_CLOBB</name>
<gene>
    <name evidence="2" type="ordered locus">CLL_A2054</name>
</gene>
<evidence type="ECO:0000313" key="2">
    <source>
        <dbReference type="EMBL" id="ACD23371.1"/>
    </source>
</evidence>
<feature type="transmembrane region" description="Helical" evidence="1">
    <location>
        <begin position="221"/>
        <end position="241"/>
    </location>
</feature>
<feature type="transmembrane region" description="Helical" evidence="1">
    <location>
        <begin position="121"/>
        <end position="150"/>
    </location>
</feature>
<dbReference type="PATRIC" id="fig|935198.13.peg.2006"/>
<dbReference type="EMBL" id="CP001056">
    <property type="protein sequence ID" value="ACD23371.1"/>
    <property type="molecule type" value="Genomic_DNA"/>
</dbReference>
<accession>B2TLF7</accession>
<sequence>MKKLNAFQIKVFLIIMMLLDHISSAFPGVLPNWTHAITRGVSPMFAYFLVEGYFYTRSKKKYGIRLLSFAVLMYLGNTLINTLLAVKGVYVENNIFETLFAGFIGIWIFDYAKKKQGSVKVLLIILGVVCSIIGALFTEGGLSVIPFILITYFFRENTKKQIVGYLLLSIVLFFMVFTPYETVTETIDMLMFNSDFLLILAIPTILLYNGERGLNNKFSKYLFYVFYPLHLWGLAIISYLIK</sequence>
<keyword evidence="1" id="KW-1133">Transmembrane helix</keyword>
<keyword evidence="1" id="KW-0812">Transmembrane</keyword>
<organism evidence="2">
    <name type="scientific">Clostridium botulinum (strain Eklund 17B / Type B)</name>
    <dbReference type="NCBI Taxonomy" id="935198"/>
    <lineage>
        <taxon>Bacteria</taxon>
        <taxon>Bacillati</taxon>
        <taxon>Bacillota</taxon>
        <taxon>Clostridia</taxon>
        <taxon>Eubacteriales</taxon>
        <taxon>Clostridiaceae</taxon>
        <taxon>Clostridium</taxon>
    </lineage>
</organism>
<feature type="transmembrane region" description="Helical" evidence="1">
    <location>
        <begin position="162"/>
        <end position="180"/>
    </location>
</feature>
<dbReference type="InterPro" id="IPR008875">
    <property type="entry name" value="TraX"/>
</dbReference>
<feature type="transmembrane region" description="Helical" evidence="1">
    <location>
        <begin position="192"/>
        <end position="209"/>
    </location>
</feature>
<keyword evidence="1" id="KW-0472">Membrane</keyword>
<protein>
    <submittedName>
        <fullName evidence="2">Membrane protein</fullName>
    </submittedName>
</protein>
<reference evidence="2" key="2">
    <citation type="submission" date="2009-08" db="EMBL/GenBank/DDBJ databases">
        <authorList>
            <person name="Shrivastava S."/>
            <person name="Brinkac L.M."/>
            <person name="Dodson R.J."/>
            <person name="Harkins D.M."/>
            <person name="Durkin A.S."/>
            <person name="Sutton G."/>
        </authorList>
    </citation>
    <scope>NUCLEOTIDE SEQUENCE</scope>
    <source>
        <strain evidence="2">Eklund 17B</strain>
    </source>
</reference>
<dbReference type="HOGENOM" id="CLU_074054_2_0_9"/>
<reference evidence="2" key="1">
    <citation type="submission" date="2009-06" db="EMBL/GenBank/DDBJ databases">
        <authorList>
            <consortium name="US DOE Joint Genome Institute (JGI-PGF)"/>
            <person name="Lucas S."/>
            <person name="Copeland A."/>
            <person name="Lapidus A."/>
            <person name="Glavina del Rio T."/>
            <person name="Dalin E."/>
            <person name="Tice H."/>
            <person name="Bruce D."/>
            <person name="Goodwin L."/>
            <person name="Pitluck S."/>
            <person name="Kyrpides N."/>
            <person name="Mavromatis K."/>
            <person name="Ivanova N."/>
            <person name="Saunders E."/>
            <person name="Brettin T."/>
            <person name="Detter J.C."/>
            <person name="Han C."/>
            <person name="Larimer F."/>
            <person name="Land M."/>
            <person name="Hauser L."/>
            <person name="Markowitz V."/>
            <person name="Cheng J.-F."/>
            <person name="Hugenholtz P."/>
            <person name="Woyke T."/>
            <person name="Wu D."/>
            <person name="Gronow S."/>
            <person name="Klenk H.-P."/>
            <person name="Eisen J.A."/>
        </authorList>
    </citation>
    <scope>NUCLEOTIDE SEQUENCE</scope>
    <source>
        <strain evidence="2">Eklund 17B</strain>
    </source>
</reference>
<dbReference type="Pfam" id="PF05857">
    <property type="entry name" value="TraX"/>
    <property type="match status" value="1"/>
</dbReference>
<accession>U4P6E5</accession>
<feature type="transmembrane region" description="Helical" evidence="1">
    <location>
        <begin position="12"/>
        <end position="30"/>
    </location>
</feature>
<proteinExistence type="predicted"/>
<feature type="transmembrane region" description="Helical" evidence="1">
    <location>
        <begin position="66"/>
        <end position="84"/>
    </location>
</feature>
<evidence type="ECO:0000256" key="1">
    <source>
        <dbReference type="SAM" id="Phobius"/>
    </source>
</evidence>